<protein>
    <submittedName>
        <fullName evidence="1">Secreted protein</fullName>
    </submittedName>
</protein>
<accession>J9G5K0</accession>
<dbReference type="EMBL" id="AMCI01002519">
    <property type="protein sequence ID" value="EJX02507.1"/>
    <property type="molecule type" value="Genomic_DNA"/>
</dbReference>
<gene>
    <name evidence="1" type="ORF">EVA_09389</name>
</gene>
<sequence>MASLALAISCTVSWIASSPSSLAFLARSILPLHAPHSASTRICRLVLVLSVRTSPNSSANLAACSASSKA</sequence>
<proteinExistence type="predicted"/>
<evidence type="ECO:0000313" key="1">
    <source>
        <dbReference type="EMBL" id="EJX02507.1"/>
    </source>
</evidence>
<organism evidence="1">
    <name type="scientific">gut metagenome</name>
    <dbReference type="NCBI Taxonomy" id="749906"/>
    <lineage>
        <taxon>unclassified sequences</taxon>
        <taxon>metagenomes</taxon>
        <taxon>organismal metagenomes</taxon>
    </lineage>
</organism>
<dbReference type="AlphaFoldDB" id="J9G5K0"/>
<name>J9G5K0_9ZZZZ</name>
<reference evidence="1" key="1">
    <citation type="journal article" date="2012" name="PLoS ONE">
        <title>Gene sets for utilization of primary and secondary nutrition supplies in the distal gut of endangered iberian lynx.</title>
        <authorList>
            <person name="Alcaide M."/>
            <person name="Messina E."/>
            <person name="Richter M."/>
            <person name="Bargiela R."/>
            <person name="Peplies J."/>
            <person name="Huws S.A."/>
            <person name="Newbold C.J."/>
            <person name="Golyshin P.N."/>
            <person name="Simon M.A."/>
            <person name="Lopez G."/>
            <person name="Yakimov M.M."/>
            <person name="Ferrer M."/>
        </authorList>
    </citation>
    <scope>NUCLEOTIDE SEQUENCE</scope>
</reference>
<comment type="caution">
    <text evidence="1">The sequence shown here is derived from an EMBL/GenBank/DDBJ whole genome shotgun (WGS) entry which is preliminary data.</text>
</comment>